<dbReference type="EMBL" id="CH476610">
    <property type="protein sequence ID" value="EAU29372.1"/>
    <property type="molecule type" value="Genomic_DNA"/>
</dbReference>
<dbReference type="PANTHER" id="PTHR34706:SF1">
    <property type="entry name" value="VWFA DOMAIN-CONTAINING PROTEIN"/>
    <property type="match status" value="1"/>
</dbReference>
<dbReference type="HOGENOM" id="CLU_536327_0_0_1"/>
<gene>
    <name evidence="1" type="ORF">ATEG_10375</name>
</gene>
<dbReference type="OrthoDB" id="4497764at2759"/>
<dbReference type="OMA" id="NICTEYD"/>
<evidence type="ECO:0000313" key="2">
    <source>
        <dbReference type="Proteomes" id="UP000007963"/>
    </source>
</evidence>
<organism evidence="1 2">
    <name type="scientific">Aspergillus terreus (strain NIH 2624 / FGSC A1156)</name>
    <dbReference type="NCBI Taxonomy" id="341663"/>
    <lineage>
        <taxon>Eukaryota</taxon>
        <taxon>Fungi</taxon>
        <taxon>Dikarya</taxon>
        <taxon>Ascomycota</taxon>
        <taxon>Pezizomycotina</taxon>
        <taxon>Eurotiomycetes</taxon>
        <taxon>Eurotiomycetidae</taxon>
        <taxon>Eurotiales</taxon>
        <taxon>Aspergillaceae</taxon>
        <taxon>Aspergillus</taxon>
        <taxon>Aspergillus subgen. Circumdati</taxon>
    </lineage>
</organism>
<reference evidence="2" key="1">
    <citation type="submission" date="2005-09" db="EMBL/GenBank/DDBJ databases">
        <title>Annotation of the Aspergillus terreus NIH2624 genome.</title>
        <authorList>
            <person name="Birren B.W."/>
            <person name="Lander E.S."/>
            <person name="Galagan J.E."/>
            <person name="Nusbaum C."/>
            <person name="Devon K."/>
            <person name="Henn M."/>
            <person name="Ma L.-J."/>
            <person name="Jaffe D.B."/>
            <person name="Butler J."/>
            <person name="Alvarez P."/>
            <person name="Gnerre S."/>
            <person name="Grabherr M."/>
            <person name="Kleber M."/>
            <person name="Mauceli E.W."/>
            <person name="Brockman W."/>
            <person name="Rounsley S."/>
            <person name="Young S.K."/>
            <person name="LaButti K."/>
            <person name="Pushparaj V."/>
            <person name="DeCaprio D."/>
            <person name="Crawford M."/>
            <person name="Koehrsen M."/>
            <person name="Engels R."/>
            <person name="Montgomery P."/>
            <person name="Pearson M."/>
            <person name="Howarth C."/>
            <person name="Larson L."/>
            <person name="Luoma S."/>
            <person name="White J."/>
            <person name="Alvarado L."/>
            <person name="Kodira C.D."/>
            <person name="Zeng Q."/>
            <person name="Oleary S."/>
            <person name="Yandava C."/>
            <person name="Denning D.W."/>
            <person name="Nierman W.C."/>
            <person name="Milne T."/>
            <person name="Madden K."/>
        </authorList>
    </citation>
    <scope>NUCLEOTIDE SEQUENCE [LARGE SCALE GENOMIC DNA]</scope>
    <source>
        <strain evidence="2">NIH 2624 / FGSC A1156</strain>
    </source>
</reference>
<dbReference type="Proteomes" id="UP000007963">
    <property type="component" value="Unassembled WGS sequence"/>
</dbReference>
<dbReference type="PANTHER" id="PTHR34706">
    <property type="entry name" value="SLR1338 PROTEIN"/>
    <property type="match status" value="1"/>
</dbReference>
<accession>Q0C7F9</accession>
<sequence length="508" mass="57887">MEYRIKIENNAVDNRYYCIVARPPYVADVGPNQLMTPVLSNLDIVPIGNTETFRFKHEYFAFVGKLTRSGTRPAIERNNHLPVNFGTVHDNGPTIDVYFENNGMRIKQSEETGTFSRRGSFIIRCGKQPPASVRTEFVVGLAINLHKEGRSEVVPIAAMRYIADKPYEITHSGTMCICSDTEGLTAGDVVQSEVQRFVTIDFSSGARSVELVEDERENFTMVNAYDFLEKYNKTQLAGYYQAEKLKEIARNADAWGKTISEDRSLNDEFIDDLLVLALFDCILFLDNSLSMTWGERKKERREISAAIVKVETIFHNTKDVRVEFLNGHFRGVASEPEDMEKLLNGIRDFGKTPLGTELEAKVLNNYVYPKLKRGDAFRPVLISVITDGAPQGELKDTFKKKIKECKALLNHRDKTRVGDKREEFLPFTMRKLTLNIDVLFQISRVGDDHDAKAFIKELKNDPDLKGILHCTSYLDLDIDPEDDQNDPVNVYAPLERDSESQRFKFMDS</sequence>
<dbReference type="AlphaFoldDB" id="Q0C7F9"/>
<dbReference type="VEuPathDB" id="FungiDB:ATEG_10375"/>
<evidence type="ECO:0008006" key="3">
    <source>
        <dbReference type="Google" id="ProtNLM"/>
    </source>
</evidence>
<evidence type="ECO:0000313" key="1">
    <source>
        <dbReference type="EMBL" id="EAU29372.1"/>
    </source>
</evidence>
<dbReference type="RefSeq" id="XP_001218723.1">
    <property type="nucleotide sequence ID" value="XM_001218722.1"/>
</dbReference>
<proteinExistence type="predicted"/>
<dbReference type="STRING" id="341663.Q0C7F9"/>
<dbReference type="GeneID" id="4354622"/>
<name>Q0C7F9_ASPTN</name>
<protein>
    <recommendedName>
        <fullName evidence="3">VWFA domain-containing protein</fullName>
    </recommendedName>
</protein>